<organism evidence="6 7">
    <name type="scientific">Nonomuraea insulae</name>
    <dbReference type="NCBI Taxonomy" id="1616787"/>
    <lineage>
        <taxon>Bacteria</taxon>
        <taxon>Bacillati</taxon>
        <taxon>Actinomycetota</taxon>
        <taxon>Actinomycetes</taxon>
        <taxon>Streptosporangiales</taxon>
        <taxon>Streptosporangiaceae</taxon>
        <taxon>Nonomuraea</taxon>
    </lineage>
</organism>
<dbReference type="PROSITE" id="PS00211">
    <property type="entry name" value="ABC_TRANSPORTER_1"/>
    <property type="match status" value="2"/>
</dbReference>
<feature type="domain" description="ABC transporter" evidence="5">
    <location>
        <begin position="249"/>
        <end position="494"/>
    </location>
</feature>
<dbReference type="Gene3D" id="3.40.50.300">
    <property type="entry name" value="P-loop containing nucleotide triphosphate hydrolases"/>
    <property type="match status" value="2"/>
</dbReference>
<dbReference type="Pfam" id="PF08352">
    <property type="entry name" value="oligo_HPY"/>
    <property type="match status" value="2"/>
</dbReference>
<keyword evidence="7" id="KW-1185">Reference proteome</keyword>
<gene>
    <name evidence="6" type="ORF">ACFPZ3_35870</name>
</gene>
<dbReference type="NCBIfam" id="TIGR01727">
    <property type="entry name" value="oligo_HPY"/>
    <property type="match status" value="1"/>
</dbReference>
<evidence type="ECO:0000313" key="6">
    <source>
        <dbReference type="EMBL" id="MFC5829273.1"/>
    </source>
</evidence>
<evidence type="ECO:0000313" key="7">
    <source>
        <dbReference type="Proteomes" id="UP001596058"/>
    </source>
</evidence>
<evidence type="ECO:0000256" key="4">
    <source>
        <dbReference type="ARBA" id="ARBA00022840"/>
    </source>
</evidence>
<proteinExistence type="inferred from homology"/>
<dbReference type="PANTHER" id="PTHR43776">
    <property type="entry name" value="TRANSPORT ATP-BINDING PROTEIN"/>
    <property type="match status" value="1"/>
</dbReference>
<dbReference type="InterPro" id="IPR050319">
    <property type="entry name" value="ABC_transp_ATP-bind"/>
</dbReference>
<evidence type="ECO:0000256" key="3">
    <source>
        <dbReference type="ARBA" id="ARBA00022741"/>
    </source>
</evidence>
<comment type="caution">
    <text evidence="6">The sequence shown here is derived from an EMBL/GenBank/DDBJ whole genome shotgun (WGS) entry which is preliminary data.</text>
</comment>
<name>A0ABW1CUE7_9ACTN</name>
<dbReference type="Proteomes" id="UP001596058">
    <property type="component" value="Unassembled WGS sequence"/>
</dbReference>
<dbReference type="RefSeq" id="WP_379518762.1">
    <property type="nucleotide sequence ID" value="NZ_JBHSPA010000045.1"/>
</dbReference>
<dbReference type="InterPro" id="IPR003439">
    <property type="entry name" value="ABC_transporter-like_ATP-bd"/>
</dbReference>
<dbReference type="PANTHER" id="PTHR43776:SF7">
    <property type="entry name" value="D,D-DIPEPTIDE TRANSPORT ATP-BINDING PROTEIN DDPF-RELATED"/>
    <property type="match status" value="1"/>
</dbReference>
<protein>
    <submittedName>
        <fullName evidence="6">Oligopeptide/dipeptide ABC transporter ATP-binding protein</fullName>
    </submittedName>
</protein>
<dbReference type="PROSITE" id="PS50893">
    <property type="entry name" value="ABC_TRANSPORTER_2"/>
    <property type="match status" value="1"/>
</dbReference>
<evidence type="ECO:0000256" key="2">
    <source>
        <dbReference type="ARBA" id="ARBA00022448"/>
    </source>
</evidence>
<keyword evidence="3" id="KW-0547">Nucleotide-binding</keyword>
<dbReference type="InterPro" id="IPR017871">
    <property type="entry name" value="ABC_transporter-like_CS"/>
</dbReference>
<dbReference type="GO" id="GO:0005524">
    <property type="term" value="F:ATP binding"/>
    <property type="evidence" value="ECO:0007669"/>
    <property type="project" value="UniProtKB-KW"/>
</dbReference>
<dbReference type="Pfam" id="PF00005">
    <property type="entry name" value="ABC_tran"/>
    <property type="match status" value="2"/>
</dbReference>
<sequence length="509" mass="54863">MLNPLMRAGRHISETLRDERGRRLRGAAAREQERARLAEVGIHDASVADRYPFELSGGMRQRVGIAATLAGDPGVLLADEPTTALDVTTQAEILALLKTIQRRRDMGMVLITHNLGVAFGMCDRIYVLYAGQVIEHGPSEEIARSPRHPYTRGLLDSDPPAGHRVATLTSMPGSVPRAADVLEVCPFADRCAFAADVCRDVPVELRPLGAGRESACVRIEEIGAGLAARDALRAEAAPVAEAPVLEPIVTVRDLRKDFTRAGRTVRALRGVSIDVAAGESVGVVGESGSGKTTLGRCLVGLETPTGGTVRIGDVDAGDYGRLSRREVAGLRSRVQMAFQDPYSTLSPARSIGAVLKEAIRLDGAQHRRLDDEVGELLSLVGLPAAYAGRKPAALSGGERQRVALARALARKPDLIVCDEIVSALDVSVQAQILTLLTRLQRELGVAYLFITHDLAVVRQVTDRLYVLRHGELVESGATEHVLDEPSAEYTRALIASIPAREHLQKEYRQ</sequence>
<dbReference type="CDD" id="cd03257">
    <property type="entry name" value="ABC_NikE_OppD_transporters"/>
    <property type="match status" value="1"/>
</dbReference>
<comment type="similarity">
    <text evidence="1">Belongs to the ABC transporter superfamily.</text>
</comment>
<dbReference type="SUPFAM" id="SSF52540">
    <property type="entry name" value="P-loop containing nucleoside triphosphate hydrolases"/>
    <property type="match status" value="2"/>
</dbReference>
<dbReference type="InterPro" id="IPR003593">
    <property type="entry name" value="AAA+_ATPase"/>
</dbReference>
<evidence type="ECO:0000259" key="5">
    <source>
        <dbReference type="PROSITE" id="PS50893"/>
    </source>
</evidence>
<reference evidence="7" key="1">
    <citation type="journal article" date="2019" name="Int. J. Syst. Evol. Microbiol.">
        <title>The Global Catalogue of Microorganisms (GCM) 10K type strain sequencing project: providing services to taxonomists for standard genome sequencing and annotation.</title>
        <authorList>
            <consortium name="The Broad Institute Genomics Platform"/>
            <consortium name="The Broad Institute Genome Sequencing Center for Infectious Disease"/>
            <person name="Wu L."/>
            <person name="Ma J."/>
        </authorList>
    </citation>
    <scope>NUCLEOTIDE SEQUENCE [LARGE SCALE GENOMIC DNA]</scope>
    <source>
        <strain evidence="7">CCUG 53903</strain>
    </source>
</reference>
<dbReference type="InterPro" id="IPR013563">
    <property type="entry name" value="Oligopep_ABC_C"/>
</dbReference>
<dbReference type="InterPro" id="IPR027417">
    <property type="entry name" value="P-loop_NTPase"/>
</dbReference>
<dbReference type="EMBL" id="JBHSPA010000045">
    <property type="protein sequence ID" value="MFC5829273.1"/>
    <property type="molecule type" value="Genomic_DNA"/>
</dbReference>
<dbReference type="SMART" id="SM00382">
    <property type="entry name" value="AAA"/>
    <property type="match status" value="1"/>
</dbReference>
<keyword evidence="2" id="KW-0813">Transport</keyword>
<accession>A0ABW1CUE7</accession>
<evidence type="ECO:0000256" key="1">
    <source>
        <dbReference type="ARBA" id="ARBA00005417"/>
    </source>
</evidence>
<keyword evidence="4 6" id="KW-0067">ATP-binding</keyword>